<reference evidence="1 2" key="1">
    <citation type="journal article" date="2021" name="Plant Biotechnol. J.">
        <title>Multi-omics assisted identification of the key and species-specific regulatory components of drought-tolerant mechanisms in Gossypium stocksii.</title>
        <authorList>
            <person name="Yu D."/>
            <person name="Ke L."/>
            <person name="Zhang D."/>
            <person name="Wu Y."/>
            <person name="Sun Y."/>
            <person name="Mei J."/>
            <person name="Sun J."/>
            <person name="Sun Y."/>
        </authorList>
    </citation>
    <scope>NUCLEOTIDE SEQUENCE [LARGE SCALE GENOMIC DNA]</scope>
    <source>
        <strain evidence="2">cv. E1</strain>
        <tissue evidence="1">Leaf</tissue>
    </source>
</reference>
<evidence type="ECO:0000313" key="1">
    <source>
        <dbReference type="EMBL" id="KAH1064142.1"/>
    </source>
</evidence>
<gene>
    <name evidence="1" type="ORF">J1N35_029129</name>
</gene>
<organism evidence="1 2">
    <name type="scientific">Gossypium stocksii</name>
    <dbReference type="NCBI Taxonomy" id="47602"/>
    <lineage>
        <taxon>Eukaryota</taxon>
        <taxon>Viridiplantae</taxon>
        <taxon>Streptophyta</taxon>
        <taxon>Embryophyta</taxon>
        <taxon>Tracheophyta</taxon>
        <taxon>Spermatophyta</taxon>
        <taxon>Magnoliopsida</taxon>
        <taxon>eudicotyledons</taxon>
        <taxon>Gunneridae</taxon>
        <taxon>Pentapetalae</taxon>
        <taxon>rosids</taxon>
        <taxon>malvids</taxon>
        <taxon>Malvales</taxon>
        <taxon>Malvaceae</taxon>
        <taxon>Malvoideae</taxon>
        <taxon>Gossypium</taxon>
    </lineage>
</organism>
<dbReference type="EMBL" id="JAIQCV010000009">
    <property type="protein sequence ID" value="KAH1064142.1"/>
    <property type="molecule type" value="Genomic_DNA"/>
</dbReference>
<name>A0A9D3UXA5_9ROSI</name>
<sequence length="80" mass="9465">MSSVKVSFQTMHKREHICVGYYIYKEMLKCISHQKKSTYFKHLIIALCYQANIPISLVESFTRPTRSMIGNNLYDQFLKL</sequence>
<dbReference type="Proteomes" id="UP000828251">
    <property type="component" value="Unassembled WGS sequence"/>
</dbReference>
<keyword evidence="2" id="KW-1185">Reference proteome</keyword>
<protein>
    <submittedName>
        <fullName evidence="1">Uncharacterized protein</fullName>
    </submittedName>
</protein>
<evidence type="ECO:0000313" key="2">
    <source>
        <dbReference type="Proteomes" id="UP000828251"/>
    </source>
</evidence>
<dbReference type="OrthoDB" id="1001408at2759"/>
<accession>A0A9D3UXA5</accession>
<comment type="caution">
    <text evidence="1">The sequence shown here is derived from an EMBL/GenBank/DDBJ whole genome shotgun (WGS) entry which is preliminary data.</text>
</comment>
<proteinExistence type="predicted"/>
<dbReference type="AlphaFoldDB" id="A0A9D3UXA5"/>